<protein>
    <submittedName>
        <fullName evidence="1">Uncharacterized protein</fullName>
    </submittedName>
</protein>
<dbReference type="Proteomes" id="UP001558632">
    <property type="component" value="Unassembled WGS sequence"/>
</dbReference>
<evidence type="ECO:0000313" key="1">
    <source>
        <dbReference type="EMBL" id="KAL1235187.1"/>
    </source>
</evidence>
<name>A0ABR3KCQ8_TRISP</name>
<reference evidence="1 2" key="1">
    <citation type="submission" date="2024-07" db="EMBL/GenBank/DDBJ databases">
        <title>Enhanced genomic and transcriptomic resources for Trichinella pseudospiralis and T. spiralis underpin the discovery of pronounced molecular differences between stages and species.</title>
        <authorList>
            <person name="Pasi K.K."/>
            <person name="La Rosa G."/>
            <person name="Gomez-Morales M.A."/>
            <person name="Tosini F."/>
            <person name="Sumanam S."/>
            <person name="Young N.D."/>
            <person name="Chang B.C."/>
            <person name="Robin G.B."/>
        </authorList>
    </citation>
    <scope>NUCLEOTIDE SEQUENCE [LARGE SCALE GENOMIC DNA]</scope>
    <source>
        <strain evidence="1">ISS534</strain>
    </source>
</reference>
<organism evidence="1 2">
    <name type="scientific">Trichinella spiralis</name>
    <name type="common">Trichina worm</name>
    <dbReference type="NCBI Taxonomy" id="6334"/>
    <lineage>
        <taxon>Eukaryota</taxon>
        <taxon>Metazoa</taxon>
        <taxon>Ecdysozoa</taxon>
        <taxon>Nematoda</taxon>
        <taxon>Enoplea</taxon>
        <taxon>Dorylaimia</taxon>
        <taxon>Trichinellida</taxon>
        <taxon>Trichinellidae</taxon>
        <taxon>Trichinella</taxon>
    </lineage>
</organism>
<accession>A0ABR3KCQ8</accession>
<sequence length="73" mass="8591">MANQIVRHLATEAILHRQTRQTYYVLTVVIFDLRHFARPISLRRLRFTAFALGPSKNPTTGDELWNQYASFDR</sequence>
<comment type="caution">
    <text evidence="1">The sequence shown here is derived from an EMBL/GenBank/DDBJ whole genome shotgun (WGS) entry which is preliminary data.</text>
</comment>
<evidence type="ECO:0000313" key="2">
    <source>
        <dbReference type="Proteomes" id="UP001558632"/>
    </source>
</evidence>
<gene>
    <name evidence="1" type="ORF">TSPI_07094</name>
</gene>
<proteinExistence type="predicted"/>
<dbReference type="EMBL" id="JBEUSY010000380">
    <property type="protein sequence ID" value="KAL1235187.1"/>
    <property type="molecule type" value="Genomic_DNA"/>
</dbReference>
<keyword evidence="2" id="KW-1185">Reference proteome</keyword>